<reference evidence="1 2" key="1">
    <citation type="submission" date="2021-01" db="EMBL/GenBank/DDBJ databases">
        <title>Whole genome shotgun sequence of Actinoplanes palleronii NBRC 14916.</title>
        <authorList>
            <person name="Komaki H."/>
            <person name="Tamura T."/>
        </authorList>
    </citation>
    <scope>NUCLEOTIDE SEQUENCE [LARGE SCALE GENOMIC DNA]</scope>
    <source>
        <strain evidence="1 2">NBRC 14916</strain>
    </source>
</reference>
<comment type="caution">
    <text evidence="1">The sequence shown here is derived from an EMBL/GenBank/DDBJ whole genome shotgun (WGS) entry which is preliminary data.</text>
</comment>
<name>A0ABQ4BG99_9ACTN</name>
<dbReference type="PANTHER" id="PTHR41913:SF1">
    <property type="entry name" value="DUF1684 DOMAIN-CONTAINING PROTEIN"/>
    <property type="match status" value="1"/>
</dbReference>
<accession>A0ABQ4BG99</accession>
<evidence type="ECO:0000313" key="2">
    <source>
        <dbReference type="Proteomes" id="UP000624709"/>
    </source>
</evidence>
<keyword evidence="2" id="KW-1185">Reference proteome</keyword>
<evidence type="ECO:0008006" key="3">
    <source>
        <dbReference type="Google" id="ProtNLM"/>
    </source>
</evidence>
<gene>
    <name evidence="1" type="ORF">Apa02nite_054490</name>
</gene>
<dbReference type="Pfam" id="PF07920">
    <property type="entry name" value="DUF1684"/>
    <property type="match status" value="1"/>
</dbReference>
<dbReference type="InterPro" id="IPR012467">
    <property type="entry name" value="DUF1684"/>
</dbReference>
<organism evidence="1 2">
    <name type="scientific">Actinoplanes palleronii</name>
    <dbReference type="NCBI Taxonomy" id="113570"/>
    <lineage>
        <taxon>Bacteria</taxon>
        <taxon>Bacillati</taxon>
        <taxon>Actinomycetota</taxon>
        <taxon>Actinomycetes</taxon>
        <taxon>Micromonosporales</taxon>
        <taxon>Micromonosporaceae</taxon>
        <taxon>Actinoplanes</taxon>
    </lineage>
</organism>
<sequence>MQSLELADFRTRVARNHLDATDLADFRARRDALFATHPQSPIPAGERREFTGLRYFPANPELIVDVPMRTAEGELTIDTGGPDGVVRYTRSAILETPFGELTLWWIAAYGGGLFLPVRDETCGKQTYGGGRYLTDTVKGTHGRGVEWLGGDRVRLDFNYLYNPSCAYDPEWACPLAPPENRLTHRIEAGELTYH</sequence>
<dbReference type="Proteomes" id="UP000624709">
    <property type="component" value="Unassembled WGS sequence"/>
</dbReference>
<protein>
    <recommendedName>
        <fullName evidence="3">DUF1684 domain-containing protein</fullName>
    </recommendedName>
</protein>
<dbReference type="RefSeq" id="WP_203827494.1">
    <property type="nucleotide sequence ID" value="NZ_BAAATY010000017.1"/>
</dbReference>
<proteinExistence type="predicted"/>
<dbReference type="EMBL" id="BOMS01000085">
    <property type="protein sequence ID" value="GIE69341.1"/>
    <property type="molecule type" value="Genomic_DNA"/>
</dbReference>
<evidence type="ECO:0000313" key="1">
    <source>
        <dbReference type="EMBL" id="GIE69341.1"/>
    </source>
</evidence>
<dbReference type="PANTHER" id="PTHR41913">
    <property type="entry name" value="DUF1684 DOMAIN-CONTAINING PROTEIN"/>
    <property type="match status" value="1"/>
</dbReference>
<dbReference type="Gene3D" id="6.10.250.1680">
    <property type="match status" value="1"/>
</dbReference>